<evidence type="ECO:0000256" key="1">
    <source>
        <dbReference type="SAM" id="MobiDB-lite"/>
    </source>
</evidence>
<keyword evidence="3" id="KW-1185">Reference proteome</keyword>
<comment type="caution">
    <text evidence="2">The sequence shown here is derived from an EMBL/GenBank/DDBJ whole genome shotgun (WGS) entry which is preliminary data.</text>
</comment>
<dbReference type="Proteomes" id="UP001600888">
    <property type="component" value="Unassembled WGS sequence"/>
</dbReference>
<organism evidence="2 3">
    <name type="scientific">Diaporthe vaccinii</name>
    <dbReference type="NCBI Taxonomy" id="105482"/>
    <lineage>
        <taxon>Eukaryota</taxon>
        <taxon>Fungi</taxon>
        <taxon>Dikarya</taxon>
        <taxon>Ascomycota</taxon>
        <taxon>Pezizomycotina</taxon>
        <taxon>Sordariomycetes</taxon>
        <taxon>Sordariomycetidae</taxon>
        <taxon>Diaporthales</taxon>
        <taxon>Diaporthaceae</taxon>
        <taxon>Diaporthe</taxon>
        <taxon>Diaporthe eres species complex</taxon>
    </lineage>
</organism>
<sequence>MMGTSTKFDINGNRLKSDKSIFVVQSASTGELFLNKLLERPWDPVSSLSSPPSELRASTYRHAVSDPSIDLPGNDDDDIHRKGVLPNVPYFNKLRFWQELDPSDDTSDCTVYSLFFEGPGRIPRAGLESNAFPEIVVGDFGNSGIEGDDPATLLVSVYPEPNGEDPDTEGFLVEWEDIYSVGGMLRTMSMAHIPHSNRWNSNWRPNCGRVQDANQEPGAPPYSDELIELLQRFEFPNQENDLVRDLGEAINTTFPSPEDIRDSLLPQAQARVAGFRRPDPRPAGYYDSIDVSWTKPERLMPFSYIMRYATEAGDGPDGRPPPGEDDDPVGDHDDAGSEDGSGDESGDGPSVRGGDGGDVEMLDSPSSSGAGQDGHDQPDDGPQQPEDLAHRGGASDDNHDEDSNDDADDDDDEHSMPPSPPPPPTSEQIAMRELGKMHKWNKAKPRYELHSLEYGVPVILPLKTPP</sequence>
<evidence type="ECO:0000313" key="2">
    <source>
        <dbReference type="EMBL" id="KAL2287493.1"/>
    </source>
</evidence>
<feature type="region of interest" description="Disordered" evidence="1">
    <location>
        <begin position="311"/>
        <end position="428"/>
    </location>
</feature>
<feature type="compositionally biased region" description="Acidic residues" evidence="1">
    <location>
        <begin position="398"/>
        <end position="413"/>
    </location>
</feature>
<feature type="compositionally biased region" description="Basic and acidic residues" evidence="1">
    <location>
        <begin position="387"/>
        <end position="397"/>
    </location>
</feature>
<protein>
    <recommendedName>
        <fullName evidence="4">F-box domain-containing protein</fullName>
    </recommendedName>
</protein>
<dbReference type="EMBL" id="JBAWTH010000019">
    <property type="protein sequence ID" value="KAL2287493.1"/>
    <property type="molecule type" value="Genomic_DNA"/>
</dbReference>
<proteinExistence type="predicted"/>
<feature type="compositionally biased region" description="Acidic residues" evidence="1">
    <location>
        <begin position="336"/>
        <end position="346"/>
    </location>
</feature>
<name>A0ABR4EYK0_9PEZI</name>
<reference evidence="2 3" key="1">
    <citation type="submission" date="2024-03" db="EMBL/GenBank/DDBJ databases">
        <title>A high-quality draft genome sequence of Diaporthe vaccinii, a causative agent of upright dieback and viscid rot disease in cranberry plants.</title>
        <authorList>
            <person name="Sarrasin M."/>
            <person name="Lang B.F."/>
            <person name="Burger G."/>
        </authorList>
    </citation>
    <scope>NUCLEOTIDE SEQUENCE [LARGE SCALE GENOMIC DNA]</scope>
    <source>
        <strain evidence="2 3">IS7</strain>
    </source>
</reference>
<evidence type="ECO:0008006" key="4">
    <source>
        <dbReference type="Google" id="ProtNLM"/>
    </source>
</evidence>
<accession>A0ABR4EYK0</accession>
<evidence type="ECO:0000313" key="3">
    <source>
        <dbReference type="Proteomes" id="UP001600888"/>
    </source>
</evidence>
<gene>
    <name evidence="2" type="ORF">FJTKL_04940</name>
</gene>